<proteinExistence type="predicted"/>
<evidence type="ECO:0000313" key="3">
    <source>
        <dbReference type="EMBL" id="CAG5059869.1"/>
    </source>
</evidence>
<protein>
    <submittedName>
        <fullName evidence="3">(apollo) hypothetical protein</fullName>
    </submittedName>
</protein>
<keyword evidence="4" id="KW-1185">Reference proteome</keyword>
<dbReference type="InterPro" id="IPR018849">
    <property type="entry name" value="Urb2/Npa2_C"/>
</dbReference>
<feature type="coiled-coil region" evidence="1">
    <location>
        <begin position="1228"/>
        <end position="1255"/>
    </location>
</feature>
<dbReference type="Pfam" id="PF10441">
    <property type="entry name" value="Urb2"/>
    <property type="match status" value="1"/>
</dbReference>
<comment type="caution">
    <text evidence="3">The sequence shown here is derived from an EMBL/GenBank/DDBJ whole genome shotgun (WGS) entry which is preliminary data.</text>
</comment>
<dbReference type="EMBL" id="CAJQZP010001707">
    <property type="protein sequence ID" value="CAG5059869.1"/>
    <property type="molecule type" value="Genomic_DNA"/>
</dbReference>
<organism evidence="3 4">
    <name type="scientific">Parnassius apollo</name>
    <name type="common">Apollo butterfly</name>
    <name type="synonym">Papilio apollo</name>
    <dbReference type="NCBI Taxonomy" id="110799"/>
    <lineage>
        <taxon>Eukaryota</taxon>
        <taxon>Metazoa</taxon>
        <taxon>Ecdysozoa</taxon>
        <taxon>Arthropoda</taxon>
        <taxon>Hexapoda</taxon>
        <taxon>Insecta</taxon>
        <taxon>Pterygota</taxon>
        <taxon>Neoptera</taxon>
        <taxon>Endopterygota</taxon>
        <taxon>Lepidoptera</taxon>
        <taxon>Glossata</taxon>
        <taxon>Ditrysia</taxon>
        <taxon>Papilionoidea</taxon>
        <taxon>Papilionidae</taxon>
        <taxon>Parnassiinae</taxon>
        <taxon>Parnassini</taxon>
        <taxon>Parnassius</taxon>
        <taxon>Parnassius</taxon>
    </lineage>
</organism>
<name>A0A8S3YCV8_PARAO</name>
<dbReference type="OrthoDB" id="160374at2759"/>
<sequence>MSLNPLNELKRRLEDDSTPLPKRLRLAKNVIHSAYFPAAPKERLVAEWLESITERNGLCSKDIKDIISWLQFADDLTSDLKCRLIKVVSQYLHSNPLNNDDIQYLMLFLENEKLLTCLRHQIDDYLFITTTLLQNLRNDETGKNIFCQKLLHNLIQYYRECKKKLEFIVKLLDGENLETLFSYLDSEYRSTVLNVCQNILFPISKKAFFASFLQNLIRKDNIDELTAEKGDNIQSVIKILSVFFMFPKGRTGKDQKFLTDFVDVFVTCFRTESPIIFAFYIMAVNSLNMVQNYLNPAMKMPPITFEVNDEKIKRNIFLKMLNSLLENEIDISVKLTDTLGEKITRVEIKKNFLTFLQATMMSLLKLEGKPDKTTIQIIKAALKLDPSIIEQKLDLILPAIMTAKKNSSSVLESYIEMLNCLIETLFKLSRGTLFINQILSHIKLSLEALNVEQFELTQKLKNNLDNLDSQEKIKNKIITGYDIFPEECVEMYGKWTSELMFRQNKGLLTSLQKDLEENCLMMLEEGFVSPSIIILTEMMSAILSSFFRYSKMADHTVPQPIAEEFWSSFELFEEECLKKFGECVLKLTYNPPLVLSFLKLCLSYSQLKLLNLKYGNTKLKDMAIQTTDVFDCSVILPCLKSDQWTSLAQMIQDDEAMLVWDNLLIIKTMAIEFFNIKHPDECQIEAVVAIKTHLIKNLSENYNVIGSDTYFTRELFRNLDGSQTKQLAKSLVKLFINGVVCDTFKSYAVTKNRTLLNALVLESAKNIIKFFANDNILAKAMNKTDFDIVRFLQTVNIKEFFNGLTIDSDTQHENILKYIEILKDLQIHNLEEQYQLTAIFVLLALKKCCHAKKIRRNIDHILQITYELSPKYPDLYKIFPVDFIFSFENNAILNLLTLSIKMSNSLLIVKSTLEVAVKKVKTDSKIVENLIDILLSKPSMNVSHIKYFDDNTFQLQCIILPIIAKEKRAAAASAFRVILANAQEKLHQALLESFMHIDFTKVGSLCADDNGNTDDSIVSERSMATLNAIGAYSLTLLKYCEMTDTEAIKKLDCLWSGLEFFVQNAIKTVENPKAKNHHIDSSIQLLNIILRYIKKLESHKIFKDKDALFKQIWQSIKARLLMNFDKNNKKSINSNILEGISVTLKFLAELSSVDCFVSHFVSDIISLAVLKKPSIILKNEDITNSQLTSHYTSKYFLQHCLKANIVGPKCIGLTKQIFRTCKNAKFWIHQHYDNNQELERDKKDLETNKVEQNEDISDTTLRVVKVDDAICELLRIDLDMLSEVVLAAKKMALDYRFLDAIFELLHMVQYILGCNTISTKCEISWKSFFGLYEGCMAVLNNLLMSREELLEDRWPCYMQCYKTLILCLCERAMSFDQIDRSIEQKLAETAHSIEKLTQSICKRKAHVSRIAAYAVADICTWIEKTAPPKLVRQHLENSISLLIQSSDSTYAMAFLRRALAGSIGQTTMTNMYLMYKRYHKYVGNS</sequence>
<dbReference type="Proteomes" id="UP000691718">
    <property type="component" value="Unassembled WGS sequence"/>
</dbReference>
<evidence type="ECO:0000256" key="1">
    <source>
        <dbReference type="SAM" id="Coils"/>
    </source>
</evidence>
<evidence type="ECO:0000313" key="4">
    <source>
        <dbReference type="Proteomes" id="UP000691718"/>
    </source>
</evidence>
<evidence type="ECO:0000259" key="2">
    <source>
        <dbReference type="Pfam" id="PF10441"/>
    </source>
</evidence>
<accession>A0A8S3YCV8</accession>
<gene>
    <name evidence="3" type="ORF">PAPOLLO_LOCUS28212</name>
</gene>
<feature type="domain" description="Nucleolar 27S pre-rRNA processing Urb2/Npa2 C-terminal" evidence="2">
    <location>
        <begin position="1315"/>
        <end position="1483"/>
    </location>
</feature>
<keyword evidence="1" id="KW-0175">Coiled coil</keyword>
<reference evidence="3" key="1">
    <citation type="submission" date="2021-04" db="EMBL/GenBank/DDBJ databases">
        <authorList>
            <person name="Tunstrom K."/>
        </authorList>
    </citation>
    <scope>NUCLEOTIDE SEQUENCE</scope>
</reference>